<dbReference type="GO" id="GO:0005743">
    <property type="term" value="C:mitochondrial inner membrane"/>
    <property type="evidence" value="ECO:0007669"/>
    <property type="project" value="UniProtKB-ARBA"/>
</dbReference>
<accession>A0A0W4ZLG8</accession>
<dbReference type="FunFam" id="3.90.79.10:FF:000018">
    <property type="entry name" value="39S ribosomal protein L46, mitochondrial"/>
    <property type="match status" value="1"/>
</dbReference>
<keyword evidence="3" id="KW-0809">Transit peptide</keyword>
<name>A0A0W4ZLG8_PNEC8</name>
<dbReference type="Proteomes" id="UP000054454">
    <property type="component" value="Unassembled WGS sequence"/>
</dbReference>
<reference evidence="10" key="1">
    <citation type="journal article" date="2016" name="Nat. Commun.">
        <title>Genome analysis of three Pneumocystis species reveals adaptation mechanisms to life exclusively in mammalian hosts.</title>
        <authorList>
            <person name="Ma L."/>
            <person name="Chen Z."/>
            <person name="Huang D.W."/>
            <person name="Kutty G."/>
            <person name="Ishihara M."/>
            <person name="Wang H."/>
            <person name="Abouelleil A."/>
            <person name="Bishop L."/>
            <person name="Davey E."/>
            <person name="Deng R."/>
            <person name="Deng X."/>
            <person name="Fan L."/>
            <person name="Fantoni G."/>
            <person name="Fitzgerald M."/>
            <person name="Gogineni E."/>
            <person name="Goldberg J.M."/>
            <person name="Handley G."/>
            <person name="Hu X."/>
            <person name="Huber C."/>
            <person name="Jiao X."/>
            <person name="Jones K."/>
            <person name="Levin J.Z."/>
            <person name="Liu Y."/>
            <person name="Macdonald P."/>
            <person name="Melnikov A."/>
            <person name="Raley C."/>
            <person name="Sassi M."/>
            <person name="Sherman B.T."/>
            <person name="Song X."/>
            <person name="Sykes S."/>
            <person name="Tran B."/>
            <person name="Walsh L."/>
            <person name="Xia Y."/>
            <person name="Yang J."/>
            <person name="Young S."/>
            <person name="Zeng Q."/>
            <person name="Zheng X."/>
            <person name="Stephens R."/>
            <person name="Nusbaum C."/>
            <person name="Birren B.W."/>
            <person name="Azadi P."/>
            <person name="Lempicki R.A."/>
            <person name="Cuomo C.A."/>
            <person name="Kovacs J.A."/>
        </authorList>
    </citation>
    <scope>NUCLEOTIDE SEQUENCE [LARGE SCALE GENOMIC DNA]</scope>
    <source>
        <strain evidence="10">B80</strain>
    </source>
</reference>
<dbReference type="EMBL" id="LFVZ01000005">
    <property type="protein sequence ID" value="KTW29216.1"/>
    <property type="molecule type" value="Genomic_DNA"/>
</dbReference>
<dbReference type="CDD" id="cd04661">
    <property type="entry name" value="NUDIX_MRP_L46"/>
    <property type="match status" value="1"/>
</dbReference>
<dbReference type="OrthoDB" id="414075at2759"/>
<evidence type="ECO:0000256" key="5">
    <source>
        <dbReference type="ARBA" id="ARBA00023128"/>
    </source>
</evidence>
<evidence type="ECO:0000256" key="1">
    <source>
        <dbReference type="ARBA" id="ARBA00004173"/>
    </source>
</evidence>
<dbReference type="AlphaFoldDB" id="A0A0W4ZLG8"/>
<protein>
    <recommendedName>
        <fullName evidence="7">Large ribosomal subunit protein mL46</fullName>
    </recommendedName>
</protein>
<evidence type="ECO:0000256" key="7">
    <source>
        <dbReference type="ARBA" id="ARBA00035190"/>
    </source>
</evidence>
<keyword evidence="6" id="KW-0687">Ribonucleoprotein</keyword>
<dbReference type="SUPFAM" id="SSF55811">
    <property type="entry name" value="Nudix"/>
    <property type="match status" value="1"/>
</dbReference>
<dbReference type="InterPro" id="IPR015797">
    <property type="entry name" value="NUDIX_hydrolase-like_dom_sf"/>
</dbReference>
<dbReference type="Pfam" id="PF11788">
    <property type="entry name" value="MRP-L46"/>
    <property type="match status" value="1"/>
</dbReference>
<dbReference type="GO" id="GO:0003735">
    <property type="term" value="F:structural constituent of ribosome"/>
    <property type="evidence" value="ECO:0007669"/>
    <property type="project" value="InterPro"/>
</dbReference>
<dbReference type="Gene3D" id="3.90.79.10">
    <property type="entry name" value="Nucleoside Triphosphate Pyrophosphohydrolase"/>
    <property type="match status" value="1"/>
</dbReference>
<keyword evidence="5" id="KW-0496">Mitochondrion</keyword>
<proteinExistence type="inferred from homology"/>
<evidence type="ECO:0000256" key="3">
    <source>
        <dbReference type="ARBA" id="ARBA00022946"/>
    </source>
</evidence>
<evidence type="ECO:0000256" key="4">
    <source>
        <dbReference type="ARBA" id="ARBA00022980"/>
    </source>
</evidence>
<evidence type="ECO:0000313" key="10">
    <source>
        <dbReference type="Proteomes" id="UP000054454"/>
    </source>
</evidence>
<dbReference type="RefSeq" id="XP_018226409.1">
    <property type="nucleotide sequence ID" value="XM_018369763.1"/>
</dbReference>
<dbReference type="GO" id="GO:0005762">
    <property type="term" value="C:mitochondrial large ribosomal subunit"/>
    <property type="evidence" value="ECO:0007669"/>
    <property type="project" value="TreeGrafter"/>
</dbReference>
<keyword evidence="10" id="KW-1185">Reference proteome</keyword>
<sequence length="271" mass="31664">MILFLISRNGRFFSSFCRVFGENNIDKIACNFVPEVEQEPPRLYRILAATVLLRSPVITEEKTPFEKAYYAYQRQLNERLAAPFPVDFYFKKGSSAERKWLDNEANKAKTKSVSDDIYSELQDKKADIGLPRETEADRQGDLRSLERKLDKTLYLLVKKPREEHCWQFPQGVVTDDDFLHTAAQRSLYEFCGNNMNVWYVGHVPIGNGKYKYPKGYSDKFYGAKIFFIKARIMAGHVKLDGKTVVDWLWVTKNEIKQYVSKSYWNFIQAML</sequence>
<comment type="caution">
    <text evidence="9">The sequence shown here is derived from an EMBL/GenBank/DDBJ whole genome shotgun (WGS) entry which is preliminary data.</text>
</comment>
<gene>
    <name evidence="9" type="ORF">T552_01172</name>
</gene>
<evidence type="ECO:0000256" key="2">
    <source>
        <dbReference type="ARBA" id="ARBA00009070"/>
    </source>
</evidence>
<organism evidence="9 10">
    <name type="scientific">Pneumocystis carinii (strain B80)</name>
    <name type="common">Rat pneumocystis pneumonia agent</name>
    <name type="synonym">Pneumocystis carinii f. sp. carinii</name>
    <dbReference type="NCBI Taxonomy" id="1408658"/>
    <lineage>
        <taxon>Eukaryota</taxon>
        <taxon>Fungi</taxon>
        <taxon>Dikarya</taxon>
        <taxon>Ascomycota</taxon>
        <taxon>Taphrinomycotina</taxon>
        <taxon>Pneumocystomycetes</taxon>
        <taxon>Pneumocystaceae</taxon>
        <taxon>Pneumocystis</taxon>
    </lineage>
</organism>
<comment type="subcellular location">
    <subcellularLocation>
        <location evidence="1">Mitochondrion</location>
    </subcellularLocation>
</comment>
<dbReference type="VEuPathDB" id="FungiDB:T552_01172"/>
<evidence type="ECO:0000313" key="9">
    <source>
        <dbReference type="EMBL" id="KTW29216.1"/>
    </source>
</evidence>
<dbReference type="PANTHER" id="PTHR13124:SF12">
    <property type="entry name" value="LARGE RIBOSOMAL SUBUNIT PROTEIN ML46"/>
    <property type="match status" value="1"/>
</dbReference>
<dbReference type="GeneID" id="28935965"/>
<keyword evidence="4" id="KW-0689">Ribosomal protein</keyword>
<dbReference type="PANTHER" id="PTHR13124">
    <property type="entry name" value="39S RIBOSOMAL PROTEIN L46, MITOCHONDRIAL PRECURSOR-RELATED"/>
    <property type="match status" value="1"/>
</dbReference>
<dbReference type="InterPro" id="IPR033650">
    <property type="entry name" value="Ribosomal_mL46_NUDIX"/>
</dbReference>
<evidence type="ECO:0000256" key="6">
    <source>
        <dbReference type="ARBA" id="ARBA00023274"/>
    </source>
</evidence>
<comment type="similarity">
    <text evidence="2">Belongs to the mitochondrion-specific ribosomal protein mL46 family.</text>
</comment>
<dbReference type="InterPro" id="IPR021757">
    <property type="entry name" value="Ribosomal_mL46_N"/>
</dbReference>
<feature type="domain" description="Large ribosomal subunit protein mL46 N-terminal" evidence="8">
    <location>
        <begin position="44"/>
        <end position="131"/>
    </location>
</feature>
<evidence type="ECO:0000259" key="8">
    <source>
        <dbReference type="Pfam" id="PF11788"/>
    </source>
</evidence>
<dbReference type="InterPro" id="IPR040008">
    <property type="entry name" value="Ribosomal_mL46"/>
</dbReference>